<comment type="caution">
    <text evidence="1">The sequence shown here is derived from an EMBL/GenBank/DDBJ whole genome shotgun (WGS) entry which is preliminary data.</text>
</comment>
<gene>
    <name evidence="1" type="ORF">NDU88_008631</name>
</gene>
<reference evidence="1" key="1">
    <citation type="journal article" date="2022" name="bioRxiv">
        <title>Sequencing and chromosome-scale assembly of the giantPleurodeles waltlgenome.</title>
        <authorList>
            <person name="Brown T."/>
            <person name="Elewa A."/>
            <person name="Iarovenko S."/>
            <person name="Subramanian E."/>
            <person name="Araus A.J."/>
            <person name="Petzold A."/>
            <person name="Susuki M."/>
            <person name="Suzuki K.-i.T."/>
            <person name="Hayashi T."/>
            <person name="Toyoda A."/>
            <person name="Oliveira C."/>
            <person name="Osipova E."/>
            <person name="Leigh N.D."/>
            <person name="Simon A."/>
            <person name="Yun M.H."/>
        </authorList>
    </citation>
    <scope>NUCLEOTIDE SEQUENCE</scope>
    <source>
        <strain evidence="1">20211129_DDA</strain>
        <tissue evidence="1">Liver</tissue>
    </source>
</reference>
<dbReference type="EMBL" id="JANPWB010000012">
    <property type="protein sequence ID" value="KAJ1120466.1"/>
    <property type="molecule type" value="Genomic_DNA"/>
</dbReference>
<accession>A0AAV7NX41</accession>
<evidence type="ECO:0000313" key="1">
    <source>
        <dbReference type="EMBL" id="KAJ1120466.1"/>
    </source>
</evidence>
<sequence>MGPVQELAEIRINMFGHCPPPQGNAGAPFPARDVRLEEHRLRNDRTPGRCCAIGAGSVSPIVCSWRNIRESGTHLWRREGVSLPLIVRLWQCLPALKLHVGRGGNRSVIPLTGMPLTFLRLCYFGLGRSQQLDHNSYRIIAY</sequence>
<evidence type="ECO:0000313" key="2">
    <source>
        <dbReference type="Proteomes" id="UP001066276"/>
    </source>
</evidence>
<name>A0AAV7NX41_PLEWA</name>
<dbReference type="Proteomes" id="UP001066276">
    <property type="component" value="Chromosome 8"/>
</dbReference>
<proteinExistence type="predicted"/>
<protein>
    <submittedName>
        <fullName evidence="1">Uncharacterized protein</fullName>
    </submittedName>
</protein>
<keyword evidence="2" id="KW-1185">Reference proteome</keyword>
<organism evidence="1 2">
    <name type="scientific">Pleurodeles waltl</name>
    <name type="common">Iberian ribbed newt</name>
    <dbReference type="NCBI Taxonomy" id="8319"/>
    <lineage>
        <taxon>Eukaryota</taxon>
        <taxon>Metazoa</taxon>
        <taxon>Chordata</taxon>
        <taxon>Craniata</taxon>
        <taxon>Vertebrata</taxon>
        <taxon>Euteleostomi</taxon>
        <taxon>Amphibia</taxon>
        <taxon>Batrachia</taxon>
        <taxon>Caudata</taxon>
        <taxon>Salamandroidea</taxon>
        <taxon>Salamandridae</taxon>
        <taxon>Pleurodelinae</taxon>
        <taxon>Pleurodeles</taxon>
    </lineage>
</organism>
<dbReference type="AlphaFoldDB" id="A0AAV7NX41"/>